<organism evidence="1">
    <name type="scientific">Jiangan virus</name>
    <dbReference type="NCBI Taxonomy" id="2656656"/>
    <lineage>
        <taxon>Viruses</taxon>
        <taxon>Riboviria</taxon>
    </lineage>
</organism>
<proteinExistence type="predicted"/>
<dbReference type="EMBL" id="MN371233">
    <property type="protein sequence ID" value="QFR59039.1"/>
    <property type="molecule type" value="Genomic_RNA"/>
</dbReference>
<protein>
    <submittedName>
        <fullName evidence="1">Uncharacterized protein</fullName>
    </submittedName>
</protein>
<reference evidence="1" key="1">
    <citation type="journal article" date="2020" name="Virus Evol.">
        <title>A new lineage of segmented RNA viruses infecting animals.</title>
        <authorList>
            <person name="Obbard D.J."/>
            <person name="Shi M."/>
            <person name="Roberts K.E."/>
            <person name="Longdon B."/>
            <person name="Dennis A.B."/>
        </authorList>
    </citation>
    <scope>NUCLEOTIDE SEQUENCE</scope>
    <source>
        <strain evidence="1">WHLC5398</strain>
    </source>
</reference>
<name>A0A5P8PNX3_9VIRU</name>
<evidence type="ECO:0000313" key="1">
    <source>
        <dbReference type="EMBL" id="QFR59039.1"/>
    </source>
</evidence>
<sequence>MMSFWCVEDYDQEECIDVGIVEQLDFSDSLGYALETRSPFLYDIVTLEAILPQEEQRARKKKKNTAKLDFDQVLCLASYEDKAVAKNIIDAVDPQLLDLVLEYLVPDADENLYDRTNPKNHLRNLFIKAGKSPPMSKLKEAWVVSAKEGVALADKNGTVLVSGKPDEVLKYAAQYCSSDLGAIYRQMRSAQVKNVGFKTLQQLLANYRMERMCYRGAEKLSKISQLGTCNADNPYFWFSSVPHNTVVVDTGVDWRALLRFDKVIKYKPGATEGVLLVDAVRGGHDGAKTNDWDKLDGYLLDGREVVSLCVFDDRLRAHKGEIIGKPRPHNLVCVVEFGDHGPDLGAFWERFEQNVVYANELRNGRRFGAGGVGRNFSHSLDSYMLDLWTTNICAADVWAERNLKHKAKHKTLGSILQVKEILTKEDHNFFYVKPLDGEYTLVPGMLWRSAVEGVDPVLQASILYHLAKSTGTVYYRKGHWRYKSSN</sequence>
<accession>A0A5P8PNX3</accession>